<proteinExistence type="predicted"/>
<evidence type="ECO:0000256" key="1">
    <source>
        <dbReference type="ARBA" id="ARBA00004323"/>
    </source>
</evidence>
<keyword evidence="10" id="KW-1185">Reference proteome</keyword>
<comment type="caution">
    <text evidence="9">The sequence shown here is derived from an EMBL/GenBank/DDBJ whole genome shotgun (WGS) entry which is preliminary data.</text>
</comment>
<dbReference type="PANTHER" id="PTHR32301:SF6">
    <property type="entry name" value="GOLVESIN-RELATED"/>
    <property type="match status" value="1"/>
</dbReference>
<evidence type="ECO:0000256" key="3">
    <source>
        <dbReference type="ARBA" id="ARBA00022692"/>
    </source>
</evidence>
<dbReference type="Pfam" id="PF06990">
    <property type="entry name" value="Gal-3-0_sulfotr"/>
    <property type="match status" value="1"/>
</dbReference>
<dbReference type="Proteomes" id="UP000651156">
    <property type="component" value="Unassembled WGS sequence"/>
</dbReference>
<keyword evidence="4" id="KW-0735">Signal-anchor</keyword>
<keyword evidence="7" id="KW-0472">Membrane</keyword>
<evidence type="ECO:0000256" key="2">
    <source>
        <dbReference type="ARBA" id="ARBA00022679"/>
    </source>
</evidence>
<keyword evidence="2" id="KW-0808">Transferase</keyword>
<name>A0ABR9UQK1_9CHRO</name>
<evidence type="ECO:0000256" key="8">
    <source>
        <dbReference type="ARBA" id="ARBA00023180"/>
    </source>
</evidence>
<evidence type="ECO:0000313" key="10">
    <source>
        <dbReference type="Proteomes" id="UP000651156"/>
    </source>
</evidence>
<organism evidence="9 10">
    <name type="scientific">Gloeocapsopsis crepidinum LEGE 06123</name>
    <dbReference type="NCBI Taxonomy" id="588587"/>
    <lineage>
        <taxon>Bacteria</taxon>
        <taxon>Bacillati</taxon>
        <taxon>Cyanobacteriota</taxon>
        <taxon>Cyanophyceae</taxon>
        <taxon>Oscillatoriophycideae</taxon>
        <taxon>Chroococcales</taxon>
        <taxon>Chroococcaceae</taxon>
        <taxon>Gloeocapsopsis</taxon>
    </lineage>
</organism>
<evidence type="ECO:0000256" key="4">
    <source>
        <dbReference type="ARBA" id="ARBA00022968"/>
    </source>
</evidence>
<keyword evidence="3" id="KW-0812">Transmembrane</keyword>
<dbReference type="EMBL" id="JADEWN010000015">
    <property type="protein sequence ID" value="MBE9190340.1"/>
    <property type="molecule type" value="Genomic_DNA"/>
</dbReference>
<evidence type="ECO:0000313" key="9">
    <source>
        <dbReference type="EMBL" id="MBE9190340.1"/>
    </source>
</evidence>
<gene>
    <name evidence="9" type="ORF">IQ230_08190</name>
</gene>
<comment type="subcellular location">
    <subcellularLocation>
        <location evidence="1">Golgi apparatus membrane</location>
        <topology evidence="1">Single-pass type II membrane protein</topology>
    </subcellularLocation>
</comment>
<dbReference type="InterPro" id="IPR009729">
    <property type="entry name" value="Gal-3-0_sulfotransfrase"/>
</dbReference>
<evidence type="ECO:0000256" key="7">
    <source>
        <dbReference type="ARBA" id="ARBA00023136"/>
    </source>
</evidence>
<dbReference type="InterPro" id="IPR053259">
    <property type="entry name" value="Golvesin-related_Golgi"/>
</dbReference>
<dbReference type="PANTHER" id="PTHR32301">
    <property type="entry name" value="COUNTIN RECEPTOR CNR3-RELATED"/>
    <property type="match status" value="1"/>
</dbReference>
<dbReference type="InterPro" id="IPR027417">
    <property type="entry name" value="P-loop_NTPase"/>
</dbReference>
<sequence>MSKLNQGKYNDASIIFLHIPKSAGSTLNTVINRQYRKEFIFSIYGFERSEREVKTAEQFKALPETRRRNIKLLRGHIGFGLHKYLVQPSIYITLLRDPIKRVLSQYYYILRQPEHPLYKELKTNNMSLQDYVISGIDPNVNNGQTKALAGVKATTIKFGEVPITLLEDAQKNIQEHFAVVGLTEKFDESLILLQKVLGWKSLFYTKKNVAKNQQSKDISAADMTLIQQYNELDIELYNFAEKYVENKMNQYKDSFQKDLTAFKVLNQQYGYIRSISHSIRDRIKSLSHK</sequence>
<keyword evidence="8" id="KW-0325">Glycoprotein</keyword>
<keyword evidence="6" id="KW-0333">Golgi apparatus</keyword>
<reference evidence="9 10" key="1">
    <citation type="submission" date="2020-10" db="EMBL/GenBank/DDBJ databases">
        <authorList>
            <person name="Castelo-Branco R."/>
            <person name="Eusebio N."/>
            <person name="Adriana R."/>
            <person name="Vieira A."/>
            <person name="Brugerolle De Fraissinette N."/>
            <person name="Rezende De Castro R."/>
            <person name="Schneider M.P."/>
            <person name="Vasconcelos V."/>
            <person name="Leao P.N."/>
        </authorList>
    </citation>
    <scope>NUCLEOTIDE SEQUENCE [LARGE SCALE GENOMIC DNA]</scope>
    <source>
        <strain evidence="9 10">LEGE 06123</strain>
    </source>
</reference>
<dbReference type="SUPFAM" id="SSF52540">
    <property type="entry name" value="P-loop containing nucleoside triphosphate hydrolases"/>
    <property type="match status" value="1"/>
</dbReference>
<evidence type="ECO:0000256" key="5">
    <source>
        <dbReference type="ARBA" id="ARBA00022989"/>
    </source>
</evidence>
<dbReference type="RefSeq" id="WP_193931533.1">
    <property type="nucleotide sequence ID" value="NZ_CAWPMZ010000033.1"/>
</dbReference>
<accession>A0ABR9UQK1</accession>
<protein>
    <submittedName>
        <fullName evidence="9">Sulfotransferase family 2 domain-containing protein</fullName>
    </submittedName>
</protein>
<keyword evidence="5" id="KW-1133">Transmembrane helix</keyword>
<dbReference type="Gene3D" id="3.40.50.300">
    <property type="entry name" value="P-loop containing nucleotide triphosphate hydrolases"/>
    <property type="match status" value="1"/>
</dbReference>
<evidence type="ECO:0000256" key="6">
    <source>
        <dbReference type="ARBA" id="ARBA00023034"/>
    </source>
</evidence>